<dbReference type="GO" id="GO:0006352">
    <property type="term" value="P:DNA-templated transcription initiation"/>
    <property type="evidence" value="ECO:0007669"/>
    <property type="project" value="InterPro"/>
</dbReference>
<dbReference type="AlphaFoldDB" id="A0A2S9YNB2"/>
<evidence type="ECO:0000256" key="3">
    <source>
        <dbReference type="ARBA" id="ARBA00023082"/>
    </source>
</evidence>
<dbReference type="RefSeq" id="WP_106090823.1">
    <property type="nucleotide sequence ID" value="NZ_PVNL01000074.1"/>
</dbReference>
<comment type="similarity">
    <text evidence="1">Belongs to the sigma-70 factor family. ECF subfamily.</text>
</comment>
<accession>A0A2S9YNB2</accession>
<dbReference type="InterPro" id="IPR013325">
    <property type="entry name" value="RNA_pol_sigma_r2"/>
</dbReference>
<dbReference type="PANTHER" id="PTHR43133:SF8">
    <property type="entry name" value="RNA POLYMERASE SIGMA FACTOR HI_1459-RELATED"/>
    <property type="match status" value="1"/>
</dbReference>
<protein>
    <submittedName>
        <fullName evidence="7">RNA polymerase sigma factor RpoE</fullName>
    </submittedName>
</protein>
<dbReference type="Gene3D" id="1.10.1740.10">
    <property type="match status" value="1"/>
</dbReference>
<keyword evidence="4" id="KW-0238">DNA-binding</keyword>
<dbReference type="SUPFAM" id="SSF88946">
    <property type="entry name" value="Sigma2 domain of RNA polymerase sigma factors"/>
    <property type="match status" value="1"/>
</dbReference>
<proteinExistence type="inferred from homology"/>
<name>A0A2S9YNB2_9BACT</name>
<dbReference type="InterPro" id="IPR013324">
    <property type="entry name" value="RNA_pol_sigma_r3/r4-like"/>
</dbReference>
<dbReference type="InterPro" id="IPR039425">
    <property type="entry name" value="RNA_pol_sigma-70-like"/>
</dbReference>
<reference evidence="7 8" key="1">
    <citation type="submission" date="2018-03" db="EMBL/GenBank/DDBJ databases">
        <title>Draft Genome Sequences of the Obligatory Marine Myxobacteria Enhygromyxa salina SWB007.</title>
        <authorList>
            <person name="Poehlein A."/>
            <person name="Moghaddam J.A."/>
            <person name="Harms H."/>
            <person name="Alanjari M."/>
            <person name="Koenig G.M."/>
            <person name="Daniel R."/>
            <person name="Schaeberle T.F."/>
        </authorList>
    </citation>
    <scope>NUCLEOTIDE SEQUENCE [LARGE SCALE GENOMIC DNA]</scope>
    <source>
        <strain evidence="7 8">SWB007</strain>
    </source>
</reference>
<dbReference type="InterPro" id="IPR036388">
    <property type="entry name" value="WH-like_DNA-bd_sf"/>
</dbReference>
<dbReference type="SUPFAM" id="SSF88659">
    <property type="entry name" value="Sigma3 and sigma4 domains of RNA polymerase sigma factors"/>
    <property type="match status" value="1"/>
</dbReference>
<dbReference type="GO" id="GO:0016987">
    <property type="term" value="F:sigma factor activity"/>
    <property type="evidence" value="ECO:0007669"/>
    <property type="project" value="UniProtKB-KW"/>
</dbReference>
<dbReference type="Proteomes" id="UP000238823">
    <property type="component" value="Unassembled WGS sequence"/>
</dbReference>
<dbReference type="Gene3D" id="1.10.10.10">
    <property type="entry name" value="Winged helix-like DNA-binding domain superfamily/Winged helix DNA-binding domain"/>
    <property type="match status" value="1"/>
</dbReference>
<keyword evidence="3" id="KW-0731">Sigma factor</keyword>
<gene>
    <name evidence="7" type="ORF">ENSA7_38590</name>
</gene>
<evidence type="ECO:0000256" key="4">
    <source>
        <dbReference type="ARBA" id="ARBA00023125"/>
    </source>
</evidence>
<sequence>MTMSLDRSLDELLRAVMDGEPGAEQILFRQIRVELVRFFSRRAEASDVEDLTQETMTFIVAKLHKQPFDLTRPTSFRSYVFAIAMFKLKGGRRAKRRRDREPPPLPAGWWDVPESRPDEAAMRLQQTALLRTALTAIKTVYRRALESRLRGEDPQLFADAEGIKIETVRSRVSRAWALIRAEIQARRRTARVTSPISVTPSKRPSS</sequence>
<evidence type="ECO:0000256" key="6">
    <source>
        <dbReference type="SAM" id="MobiDB-lite"/>
    </source>
</evidence>
<evidence type="ECO:0000256" key="5">
    <source>
        <dbReference type="ARBA" id="ARBA00023163"/>
    </source>
</evidence>
<evidence type="ECO:0000256" key="1">
    <source>
        <dbReference type="ARBA" id="ARBA00010641"/>
    </source>
</evidence>
<comment type="caution">
    <text evidence="7">The sequence shown here is derived from an EMBL/GenBank/DDBJ whole genome shotgun (WGS) entry which is preliminary data.</text>
</comment>
<dbReference type="PANTHER" id="PTHR43133">
    <property type="entry name" value="RNA POLYMERASE ECF-TYPE SIGMA FACTO"/>
    <property type="match status" value="1"/>
</dbReference>
<keyword evidence="5" id="KW-0804">Transcription</keyword>
<keyword evidence="2" id="KW-0805">Transcription regulation</keyword>
<evidence type="ECO:0000313" key="8">
    <source>
        <dbReference type="Proteomes" id="UP000238823"/>
    </source>
</evidence>
<feature type="region of interest" description="Disordered" evidence="6">
    <location>
        <begin position="93"/>
        <end position="112"/>
    </location>
</feature>
<dbReference type="EMBL" id="PVNL01000074">
    <property type="protein sequence ID" value="PRQ06539.1"/>
    <property type="molecule type" value="Genomic_DNA"/>
</dbReference>
<dbReference type="GO" id="GO:0003677">
    <property type="term" value="F:DNA binding"/>
    <property type="evidence" value="ECO:0007669"/>
    <property type="project" value="UniProtKB-KW"/>
</dbReference>
<evidence type="ECO:0000313" key="7">
    <source>
        <dbReference type="EMBL" id="PRQ06539.1"/>
    </source>
</evidence>
<organism evidence="7 8">
    <name type="scientific">Enhygromyxa salina</name>
    <dbReference type="NCBI Taxonomy" id="215803"/>
    <lineage>
        <taxon>Bacteria</taxon>
        <taxon>Pseudomonadati</taxon>
        <taxon>Myxococcota</taxon>
        <taxon>Polyangia</taxon>
        <taxon>Nannocystales</taxon>
        <taxon>Nannocystaceae</taxon>
        <taxon>Enhygromyxa</taxon>
    </lineage>
</organism>
<dbReference type="OrthoDB" id="9803470at2"/>
<evidence type="ECO:0000256" key="2">
    <source>
        <dbReference type="ARBA" id="ARBA00023015"/>
    </source>
</evidence>